<feature type="region of interest" description="Disordered" evidence="1">
    <location>
        <begin position="1"/>
        <end position="28"/>
    </location>
</feature>
<evidence type="ECO:0000256" key="1">
    <source>
        <dbReference type="SAM" id="MobiDB-lite"/>
    </source>
</evidence>
<dbReference type="OrthoDB" id="1933455at2759"/>
<proteinExistence type="predicted"/>
<evidence type="ECO:0000313" key="3">
    <source>
        <dbReference type="Proteomes" id="UP000036987"/>
    </source>
</evidence>
<dbReference type="GO" id="GO:0043161">
    <property type="term" value="P:proteasome-mediated ubiquitin-dependent protein catabolic process"/>
    <property type="evidence" value="ECO:0007669"/>
    <property type="project" value="InterPro"/>
</dbReference>
<sequence>MAMEPQEISNGDSAAVPSEPTRLEASMGSVTAKIASARLIRLTESMKLEHQLMRVPLEHLKKTMRANHRSIEKEVSVVLSTVKELSKESVDSSTSDAVQKLNSLVSRLQGLKRKLEEGNLTESLQVQRFKRILVDYLLRLSCYDTATKLAETSNIQELVDIDVFLDAKNVIDGLKNKQVGPALTWCLENRSRLKKTKANLCKSTGAICEVA</sequence>
<dbReference type="OMA" id="HEWNNTR"/>
<keyword evidence="3" id="KW-1185">Reference proteome</keyword>
<gene>
    <name evidence="2" type="ORF">ZOSMA_92G00330</name>
</gene>
<evidence type="ECO:0000313" key="2">
    <source>
        <dbReference type="EMBL" id="KMZ56672.1"/>
    </source>
</evidence>
<dbReference type="STRING" id="29655.A0A0K9NKT0"/>
<accession>A0A0K9NKT0</accession>
<dbReference type="Proteomes" id="UP000036987">
    <property type="component" value="Unassembled WGS sequence"/>
</dbReference>
<dbReference type="PANTHER" id="PTHR12170">
    <property type="entry name" value="MACROPHAGE ERYTHROBLAST ATTACHER-RELATED"/>
    <property type="match status" value="1"/>
</dbReference>
<dbReference type="PANTHER" id="PTHR12170:SF2">
    <property type="entry name" value="E3 UBIQUITIN-PROTEIN TRANSFERASE MAEA"/>
    <property type="match status" value="1"/>
</dbReference>
<protein>
    <submittedName>
        <fullName evidence="2">Uncharacterized protein</fullName>
    </submittedName>
</protein>
<reference evidence="3" key="1">
    <citation type="journal article" date="2016" name="Nature">
        <title>The genome of the seagrass Zostera marina reveals angiosperm adaptation to the sea.</title>
        <authorList>
            <person name="Olsen J.L."/>
            <person name="Rouze P."/>
            <person name="Verhelst B."/>
            <person name="Lin Y.-C."/>
            <person name="Bayer T."/>
            <person name="Collen J."/>
            <person name="Dattolo E."/>
            <person name="De Paoli E."/>
            <person name="Dittami S."/>
            <person name="Maumus F."/>
            <person name="Michel G."/>
            <person name="Kersting A."/>
            <person name="Lauritano C."/>
            <person name="Lohaus R."/>
            <person name="Toepel M."/>
            <person name="Tonon T."/>
            <person name="Vanneste K."/>
            <person name="Amirebrahimi M."/>
            <person name="Brakel J."/>
            <person name="Bostroem C."/>
            <person name="Chovatia M."/>
            <person name="Grimwood J."/>
            <person name="Jenkins J.W."/>
            <person name="Jueterbock A."/>
            <person name="Mraz A."/>
            <person name="Stam W.T."/>
            <person name="Tice H."/>
            <person name="Bornberg-Bauer E."/>
            <person name="Green P.J."/>
            <person name="Pearson G.A."/>
            <person name="Procaccini G."/>
            <person name="Duarte C.M."/>
            <person name="Schmutz J."/>
            <person name="Reusch T.B.H."/>
            <person name="Van de Peer Y."/>
        </authorList>
    </citation>
    <scope>NUCLEOTIDE SEQUENCE [LARGE SCALE GENOMIC DNA]</scope>
    <source>
        <strain evidence="3">cv. Finnish</strain>
    </source>
</reference>
<comment type="caution">
    <text evidence="2">The sequence shown here is derived from an EMBL/GenBank/DDBJ whole genome shotgun (WGS) entry which is preliminary data.</text>
</comment>
<dbReference type="EMBL" id="LFYR01002147">
    <property type="protein sequence ID" value="KMZ56672.1"/>
    <property type="molecule type" value="Genomic_DNA"/>
</dbReference>
<name>A0A0K9NKT0_ZOSMR</name>
<dbReference type="AlphaFoldDB" id="A0A0K9NKT0"/>
<dbReference type="GO" id="GO:0004842">
    <property type="term" value="F:ubiquitin-protein transferase activity"/>
    <property type="evidence" value="ECO:0007669"/>
    <property type="project" value="InterPro"/>
</dbReference>
<organism evidence="2 3">
    <name type="scientific">Zostera marina</name>
    <name type="common">Eelgrass</name>
    <dbReference type="NCBI Taxonomy" id="29655"/>
    <lineage>
        <taxon>Eukaryota</taxon>
        <taxon>Viridiplantae</taxon>
        <taxon>Streptophyta</taxon>
        <taxon>Embryophyta</taxon>
        <taxon>Tracheophyta</taxon>
        <taxon>Spermatophyta</taxon>
        <taxon>Magnoliopsida</taxon>
        <taxon>Liliopsida</taxon>
        <taxon>Zosteraceae</taxon>
        <taxon>Zostera</taxon>
    </lineage>
</organism>
<dbReference type="InterPro" id="IPR045098">
    <property type="entry name" value="Fyv10_fam"/>
</dbReference>